<evidence type="ECO:0000256" key="7">
    <source>
        <dbReference type="ARBA" id="ARBA00022506"/>
    </source>
</evidence>
<comment type="domain">
    <text evidence="32">Some of the most genetically diverse regions of the viral genome are present in Env. They are called variable regions 1 through 5 (V1 through V5). Coreceptor usage of gp120 is determined mainly by the primary structure of the third variable region (V3) in the outer domain of gp120. The sequence of V3 determines which coreceptor, CCR5 and/or CXCR4 (corresponding to R5/macrophage, X4/T cell and R5X4/T cell and macrophage tropism), is used to trigger the fusion potential of the Env complex, and hence which cells the virus can infect. Binding to CCR5 involves a region adjacent in addition to V3.</text>
</comment>
<evidence type="ECO:0000256" key="32">
    <source>
        <dbReference type="HAMAP-Rule" id="MF_04083"/>
    </source>
</evidence>
<feature type="chain" id="PRO_5023264243" description="Envelope glycoprotein gp160" evidence="32">
    <location>
        <begin position="32"/>
        <end position="848"/>
    </location>
</feature>
<feature type="domain" description="Human immunodeficiency virus 1 envelope glycoprotein Gp120" evidence="35">
    <location>
        <begin position="33"/>
        <end position="139"/>
    </location>
</feature>
<evidence type="ECO:0000256" key="31">
    <source>
        <dbReference type="ARBA" id="ARBA00023296"/>
    </source>
</evidence>
<keyword evidence="27 32" id="KW-1015">Disulfide bond</keyword>
<feature type="compositionally biased region" description="Basic and acidic residues" evidence="34">
    <location>
        <begin position="718"/>
        <end position="735"/>
    </location>
</feature>
<dbReference type="GO" id="GO:0019082">
    <property type="term" value="P:viral protein processing"/>
    <property type="evidence" value="ECO:0007669"/>
    <property type="project" value="UniProtKB-UniRule"/>
</dbReference>
<keyword evidence="12 32" id="KW-1162">Viral penetration into host cytoplasm</keyword>
<keyword evidence="22 32" id="KW-1133">Transmembrane helix</keyword>
<evidence type="ECO:0000256" key="30">
    <source>
        <dbReference type="ARBA" id="ARBA00023288"/>
    </source>
</evidence>
<evidence type="ECO:0000256" key="34">
    <source>
        <dbReference type="SAM" id="MobiDB-lite"/>
    </source>
</evidence>
<comment type="domain">
    <text evidence="32 33">The 17 amino acids long immunosuppressive region is present in many retroviral envelope proteins. Synthetic peptides derived from this relatively conserved sequence inhibit immune function in vitro and in vivo.</text>
</comment>
<feature type="domain" description="Retroviral envelope protein GP41-like" evidence="36">
    <location>
        <begin position="522"/>
        <end position="711"/>
    </location>
</feature>
<keyword evidence="14 32" id="KW-0812">Transmembrane</keyword>
<keyword evidence="25 32" id="KW-0472">Membrane</keyword>
<feature type="disulfide bond" evidence="32">
    <location>
        <begin position="590"/>
        <end position="596"/>
    </location>
</feature>
<keyword evidence="17 32" id="KW-1161">Viral attachment to host cell</keyword>
<keyword evidence="30 32" id="KW-0449">Lipoprotein</keyword>
<evidence type="ECO:0000256" key="33">
    <source>
        <dbReference type="RuleBase" id="RU363095"/>
    </source>
</evidence>
<comment type="function">
    <text evidence="32">Transmembrane protein gp41: Acts as a class I viral fusion protein. Under the current model, the protein has at least 3 conformational states: pre-fusion native state, pre-hairpin intermediate state, and post-fusion hairpin state. During fusion of viral and target intracellular membranes, the coiled coil regions (heptad repeats) assume a trimer-of-hairpins structure, positioning the fusion peptide in close proximity to the C-terminal region of the ectodomain. The formation of this structure appears to drive apposition and subsequent fusion of viral and target cell membranes. Complete fusion occurs in host cell endosomes and is dynamin-dependent, however some lipid transfer might occur at the plasma membrane. The virus undergoes clathrin-dependent internalization long before endosomal fusion, thus minimizing the surface exposure of conserved viral epitopes during fusion and reducing the efficacy of inhibitors targeting these epitopes. Membranes fusion leads to delivery of the nucleocapsid into the cytoplasm.</text>
</comment>
<dbReference type="GO" id="GO:1903911">
    <property type="term" value="P:positive regulation of receptor clustering"/>
    <property type="evidence" value="ECO:0007669"/>
    <property type="project" value="UniProtKB-UniRule"/>
</dbReference>
<keyword evidence="20 32" id="KW-0261">Viral envelope protein</keyword>
<evidence type="ECO:0000256" key="3">
    <source>
        <dbReference type="ARBA" id="ARBA00004505"/>
    </source>
</evidence>
<evidence type="ECO:0000256" key="19">
    <source>
        <dbReference type="ARBA" id="ARBA00022870"/>
    </source>
</evidence>
<dbReference type="GO" id="GO:0052031">
    <property type="term" value="P:symbiont-mediated perturbation of host defense response"/>
    <property type="evidence" value="ECO:0007669"/>
    <property type="project" value="UniProtKB-UniRule"/>
</dbReference>
<dbReference type="InterPro" id="IPR000777">
    <property type="entry name" value="HIV1_Gp120"/>
</dbReference>
<dbReference type="SUPFAM" id="SSF56502">
    <property type="entry name" value="gp120 core"/>
    <property type="match status" value="2"/>
</dbReference>
<dbReference type="InterPro" id="IPR000328">
    <property type="entry name" value="GP41-like"/>
</dbReference>
<dbReference type="GO" id="GO:0016020">
    <property type="term" value="C:membrane"/>
    <property type="evidence" value="ECO:0007669"/>
    <property type="project" value="UniProtKB-UniRule"/>
</dbReference>
<dbReference type="HAMAP" id="MF_04083">
    <property type="entry name" value="HIV_ENV"/>
    <property type="match status" value="1"/>
</dbReference>
<dbReference type="FunFam" id="1.10.287.210:FF:000001">
    <property type="entry name" value="Envelope glycoprotein gp160"/>
    <property type="match status" value="1"/>
</dbReference>
<evidence type="ECO:0000256" key="20">
    <source>
        <dbReference type="ARBA" id="ARBA00022879"/>
    </source>
</evidence>
<dbReference type="GO" id="GO:0019031">
    <property type="term" value="C:viral envelope"/>
    <property type="evidence" value="ECO:0007669"/>
    <property type="project" value="UniProtKB-KW"/>
</dbReference>
<comment type="PTM">
    <text evidence="32">Specific enzymatic cleavages in vivo yield mature proteins. Envelope glycoproteins are synthesized as a inactive precursor that is heavily N-glycosylated and processed likely by host cell furin in the Golgi to yield the mature SU and TM proteins. The cleavage site between SU and TM requires the minimal sequence [KR]-X-[KR]-R. About 2 of the 9 disulfide bonds of gp41 are reduced by P4HB/PDI, following binding to CD4 receptor.</text>
</comment>
<keyword evidence="26 32" id="KW-0564">Palmitate</keyword>
<dbReference type="SUPFAM" id="SSF58069">
    <property type="entry name" value="Virus ectodomain"/>
    <property type="match status" value="1"/>
</dbReference>
<evidence type="ECO:0000256" key="17">
    <source>
        <dbReference type="ARBA" id="ARBA00022804"/>
    </source>
</evidence>
<comment type="subcellular location">
    <molecule>Surface protein gp120</molecule>
    <subcellularLocation>
        <location evidence="32">Virion membrane</location>
        <topology evidence="32">Peripheral membrane protein</topology>
    </subcellularLocation>
    <subcellularLocation>
        <location evidence="32">Host cell membrane</location>
        <topology evidence="32">Peripheral membrane protein</topology>
    </subcellularLocation>
    <subcellularLocation>
        <location evidence="32">Host endosome membrane</location>
        <topology evidence="32">Single-pass type I membrane protein</topology>
    </subcellularLocation>
    <text evidence="32">The surface protein is not anchored to the viral envelope, but associates with the extravirion surface through its binding to TM. It is probably concentrated at the site of budding and incorporated into the virions possibly by contacts between the cytoplasmic tail of Env and the N-terminus of Gag.</text>
</comment>
<feature type="lipid moiety-binding region" description="S-palmitoyl cysteine; by host" evidence="32">
    <location>
        <position position="756"/>
    </location>
</feature>
<feature type="domain" description="Human immunodeficiency virus 1 envelope glycoprotein Gp120" evidence="35">
    <location>
        <begin position="145"/>
        <end position="503"/>
    </location>
</feature>
<keyword evidence="13 32" id="KW-0165">Cleavage on pair of basic residues</keyword>
<comment type="function">
    <text evidence="32">Surface protein gp120: Attaches the virus to the host lymphoid cell by binding to the primary receptor CD4. This interaction induces a structural rearrangement creating a high affinity binding site for a chemokine coreceptor like CXCR4 and/or CCR5. Acts as a ligand for CD209/DC-SIGN and CLEC4M/DC-SIGNR, which are respectively found on dendritic cells (DCs), and on endothelial cells of liver sinusoids and lymph node sinuses. These interactions allow capture of viral particles at mucosal surfaces by these cells and subsequent transmission to permissive cells. HIV subverts the migration properties of dendritic cells to gain access to CD4+ T-cells in lymph nodes. Virus transmission to permissive T-cells occurs either in trans (without DCs infection, through viral capture and transmission), or in cis (following DCs productive infection, through the usual CD4-gp120 interaction), thereby inducing a robust infection. In trans infection, bound virions remain infectious over days and it is proposed that they are not degraded, but protected in non-lysosomal acidic organelles within the DCs close to the cell membrane thus contributing to the viral infectious potential during DCs' migration from the periphery to the lymphoid tissues. On arrival at lymphoid tissues, intact virions recycle back to DCs' cell surface allowing virus transmission to CD4+ T-cells.</text>
</comment>
<dbReference type="EMBL" id="KX028376">
    <property type="protein sequence ID" value="ANC61121.1"/>
    <property type="molecule type" value="Genomic_RNA"/>
</dbReference>
<feature type="region of interest" description="V4" evidence="32">
    <location>
        <begin position="377"/>
        <end position="410"/>
    </location>
</feature>
<feature type="disulfide bond" evidence="32">
    <location>
        <begin position="370"/>
        <end position="437"/>
    </location>
</feature>
<dbReference type="InterPro" id="IPR037527">
    <property type="entry name" value="Gp160"/>
</dbReference>
<evidence type="ECO:0000256" key="16">
    <source>
        <dbReference type="ARBA" id="ARBA00022729"/>
    </source>
</evidence>
<evidence type="ECO:0000256" key="15">
    <source>
        <dbReference type="ARBA" id="ARBA00022703"/>
    </source>
</evidence>
<evidence type="ECO:0000256" key="11">
    <source>
        <dbReference type="ARBA" id="ARBA00022581"/>
    </source>
</evidence>
<feature type="short sequence motif" description="YXXL motif; contains endocytosis signal" evidence="32">
    <location>
        <begin position="704"/>
        <end position="707"/>
    </location>
</feature>
<evidence type="ECO:0000256" key="12">
    <source>
        <dbReference type="ARBA" id="ARBA00022595"/>
    </source>
</evidence>
<feature type="chain" id="PRO_5023264244" description="Transmembrane protein gp41" evidence="32">
    <location>
        <begin position="504"/>
        <end position="848"/>
    </location>
</feature>
<feature type="coiled-coil region" evidence="32">
    <location>
        <begin position="625"/>
        <end position="659"/>
    </location>
</feature>
<comment type="PTM">
    <text evidence="32">Palmitoylation of the transmembrane protein and of Env polyprotein (prior to its proteolytic cleavage) is essential for their association with host cell membrane lipid rafts. Palmitoylation is therefore required for envelope trafficking to classical lipid rafts, but not for viral replication.</text>
</comment>
<comment type="miscellaneous">
    <text evidence="32">Inhibitors targeting HIV-1 viral envelope proteins are used as antiretroviral drugs. Attachment of virions to the cell surface via non-specific interactions and CD4 binding can be blocked by inhibitors that include cyanovirin-N, cyclotriazadisulfonamide analogs, PRO 2000, TNX 355 and PRO 542. In addition, BMS 806 can block CD4-induced conformational changes. Env interactions with the coreceptor molecules can be targeted by CCR5 antagonists including SCH-D, maraviroc (UK 427857) and aplaviroc (GW 873140), and the CXCR4 antagonist AMD 070. Fusion of viral and cellular membranes can be inhibited by peptides such as enfuvirtide and tifuvirtide (T 1249). Resistance to inhibitors associated with mutations in Env are observed. Most of the time, single mutations confer only a modest reduction in drug susceptibility. Combination of several mutations is usually required to develop a high-level drug resistance.</text>
</comment>
<keyword evidence="31 32" id="KW-1160">Virus entry into host cell</keyword>
<accession>A0A160I5R9</accession>
<reference evidence="37" key="1">
    <citation type="journal article" date="2016" name="Science">
        <title>HIV-1 therapy with monoclonal antibody 3BNC117 elicits host immune responses against HIV-1.</title>
        <authorList>
            <person name="Schoofs T."/>
            <person name="Klein F."/>
            <person name="Braunschweig M."/>
            <person name="Kreider E.F."/>
            <person name="Feldmann A."/>
            <person name="Nogueira L."/>
            <person name="Oliveira T."/>
            <person name="Lorenzi J.C.C."/>
            <person name="Parrish E.H."/>
            <person name="Learn G.H."/>
            <person name="West A.P.Jr."/>
            <person name="Bjorkman P.J."/>
            <person name="Schlesinger S.J."/>
            <person name="Seaman M.S."/>
            <person name="Czartoski J."/>
            <person name="McElrath M.J."/>
            <person name="Pfeifer N."/>
            <person name="Hahn B.H."/>
            <person name="Caskey M."/>
            <person name="Nussenzweig M.C."/>
        </authorList>
    </citation>
    <scope>NUCLEOTIDE SEQUENCE</scope>
    <source>
        <strain evidence="37">2E2-W24-0728Pl3.C10_S4</strain>
    </source>
</reference>
<comment type="similarity">
    <text evidence="32">Belongs to the HIV-1 env protein family.</text>
</comment>
<keyword evidence="11 32" id="KW-0945">Host-virus interaction</keyword>
<comment type="subunit">
    <text evidence="32">The mature envelope protein (Env) consists of a homotrimer of non-covalently associated gp120-gp41 heterodimers. The resulting complex protrudes from the virus surface as a spike. There seems to be as few as 10 spikes on the average virion. Surface protein gp120 interacts with host CD4, CCR5 and CXCR4. Gp120 also interacts with the C-type lectins CD209/DC-SIGN and CLEC4M/DC-SIGNR (collectively referred to as DC-SIGN(R)). Gp120 and gp41 interact with GalCer. Gp120 interacts with host ITGA4/ITGB7 complex; on CD4+ T-cells, this interaction results in rapid activation of integrin ITGAL/LFA-1, which facilitates efficient cell-to-cell spreading of HIV-1. Gp120 interacts with cell-associated heparan sulfate; this interaction increases virus infectivity on permissive cells and may be involved in infection of CD4- cells.</text>
</comment>
<evidence type="ECO:0000256" key="2">
    <source>
        <dbReference type="ARBA" id="ARBA00004433"/>
    </source>
</evidence>
<evidence type="ECO:0000259" key="36">
    <source>
        <dbReference type="Pfam" id="PF00517"/>
    </source>
</evidence>
<dbReference type="Gene3D" id="2.170.40.20">
    <property type="entry name" value="Human immunodeficiency virus 1, Gp160, envelope glycoprotein"/>
    <property type="match status" value="2"/>
</dbReference>
<feature type="region of interest" description="CD4-binding loop" evidence="32">
    <location>
        <begin position="356"/>
        <end position="366"/>
    </location>
</feature>
<evidence type="ECO:0000313" key="37">
    <source>
        <dbReference type="EMBL" id="ANC61121.1"/>
    </source>
</evidence>
<evidence type="ECO:0000256" key="29">
    <source>
        <dbReference type="ARBA" id="ARBA00023280"/>
    </source>
</evidence>
<name>A0A160I5R9_HV1</name>
<evidence type="ECO:0000256" key="10">
    <source>
        <dbReference type="ARBA" id="ARBA00022570"/>
    </source>
</evidence>
<feature type="disulfide bond" evidence="32">
    <location>
        <begin position="377"/>
        <end position="410"/>
    </location>
</feature>
<feature type="topological domain" description="Cytoplasmic" evidence="32">
    <location>
        <begin position="698"/>
        <end position="848"/>
    </location>
</feature>
<feature type="region of interest" description="Disordered" evidence="34">
    <location>
        <begin position="715"/>
        <end position="735"/>
    </location>
</feature>
<evidence type="ECO:0000256" key="21">
    <source>
        <dbReference type="ARBA" id="ARBA00022890"/>
    </source>
</evidence>
<dbReference type="GO" id="GO:0055036">
    <property type="term" value="C:virion membrane"/>
    <property type="evidence" value="ECO:0007669"/>
    <property type="project" value="UniProtKB-SubCell"/>
</dbReference>
<feature type="disulfide bond" evidence="32">
    <location>
        <begin position="212"/>
        <end position="241"/>
    </location>
</feature>
<dbReference type="GO" id="GO:1903908">
    <property type="term" value="P:positive regulation of plasma membrane raft polarization"/>
    <property type="evidence" value="ECO:0007669"/>
    <property type="project" value="UniProtKB-UniRule"/>
</dbReference>
<dbReference type="Gene3D" id="1.20.5.490">
    <property type="entry name" value="Single helix bin"/>
    <property type="match status" value="1"/>
</dbReference>
<feature type="disulfide bond" evidence="32">
    <location>
        <begin position="53"/>
        <end position="73"/>
    </location>
</feature>
<keyword evidence="19 32" id="KW-1043">Host membrane</keyword>
<keyword evidence="28 32" id="KW-0325">Glycoprotein</keyword>
<dbReference type="GO" id="GO:0005198">
    <property type="term" value="F:structural molecule activity"/>
    <property type="evidence" value="ECO:0007669"/>
    <property type="project" value="UniProtKB-UniRule"/>
</dbReference>
<feature type="region of interest" description="Fusion peptide" evidence="32">
    <location>
        <begin position="504"/>
        <end position="524"/>
    </location>
</feature>
<keyword evidence="24 32" id="KW-0175">Coiled coil</keyword>
<evidence type="ECO:0000259" key="35">
    <source>
        <dbReference type="Pfam" id="PF00516"/>
    </source>
</evidence>
<organism evidence="37">
    <name type="scientific">Human immunodeficiency virus type 1</name>
    <name type="common">HIV-1</name>
    <dbReference type="NCBI Taxonomy" id="11676"/>
    <lineage>
        <taxon>Viruses</taxon>
        <taxon>Riboviria</taxon>
        <taxon>Pararnavirae</taxon>
        <taxon>Artverviricota</taxon>
        <taxon>Revtraviricetes</taxon>
        <taxon>Ortervirales</taxon>
        <taxon>Retroviridae</taxon>
        <taxon>Orthoretrovirinae</taxon>
        <taxon>Lentivirus</taxon>
        <taxon>Lentivirus humimdef1</taxon>
    </lineage>
</organism>
<keyword evidence="29 32" id="KW-0899">Viral immunoevasion</keyword>
<feature type="transmembrane region" description="Helical" evidence="33">
    <location>
        <begin position="670"/>
        <end position="697"/>
    </location>
</feature>
<keyword evidence="23 32" id="KW-1039">Host endosome</keyword>
<dbReference type="InterPro" id="IPR036377">
    <property type="entry name" value="Gp120_core_sf"/>
</dbReference>
<comment type="subcellular location">
    <subcellularLocation>
        <location evidence="3">Host cell membrane</location>
        <topology evidence="3">Peripheral membrane protein</topology>
    </subcellularLocation>
    <subcellularLocation>
        <location evidence="1">Host cell membrane</location>
        <topology evidence="1">Single-pass type I membrane protein</topology>
    </subcellularLocation>
    <subcellularLocation>
        <location evidence="2">Host endosome membrane</location>
        <topology evidence="2">Peripheral membrane protein</topology>
    </subcellularLocation>
    <subcellularLocation>
        <location evidence="5">Host endosome membrane</location>
        <topology evidence="5">Single-pass type I membrane protein</topology>
    </subcellularLocation>
    <subcellularLocation>
        <location evidence="6">Virion membrane</location>
        <topology evidence="6">Peripheral membrane protein</topology>
    </subcellularLocation>
    <subcellularLocation>
        <location evidence="4">Virion membrane</location>
        <topology evidence="4">Single-pass type I membrane protein</topology>
    </subcellularLocation>
</comment>
<evidence type="ECO:0000256" key="8">
    <source>
        <dbReference type="ARBA" id="ARBA00022510"/>
    </source>
</evidence>
<evidence type="ECO:0000256" key="18">
    <source>
        <dbReference type="ARBA" id="ARBA00022844"/>
    </source>
</evidence>
<evidence type="ECO:0000256" key="23">
    <source>
        <dbReference type="ARBA" id="ARBA00023046"/>
    </source>
</evidence>
<evidence type="ECO:0000256" key="27">
    <source>
        <dbReference type="ARBA" id="ARBA00023157"/>
    </source>
</evidence>
<evidence type="ECO:0000256" key="26">
    <source>
        <dbReference type="ARBA" id="ARBA00023139"/>
    </source>
</evidence>
<proteinExistence type="inferred from homology"/>
<dbReference type="FunFam" id="2.170.40.20:FF:000003">
    <property type="entry name" value="Envelope glycoprotein gp160"/>
    <property type="match status" value="1"/>
</dbReference>
<feature type="region of interest" description="MPER; binding to GalCer" evidence="32">
    <location>
        <begin position="654"/>
        <end position="675"/>
    </location>
</feature>
<feature type="region of interest" description="V2" evidence="32">
    <location>
        <begin position="151"/>
        <end position="190"/>
    </location>
</feature>
<comment type="function">
    <text evidence="32">Envelope glycoprotein gp160: Oligomerizes in the host endoplasmic reticulum into predominantly trimers. In a second time, gp160 transits in the host Golgi, where glycosylation is completed. The precursor is then proteolytically cleaved in the trans-Golgi and thereby activated by cellular furin or furin-like proteases to produce gp120 and gp41.</text>
</comment>
<dbReference type="Pfam" id="PF00517">
    <property type="entry name" value="GP41"/>
    <property type="match status" value="1"/>
</dbReference>
<dbReference type="CDD" id="cd09909">
    <property type="entry name" value="HIV-1-like_HR1-HR2"/>
    <property type="match status" value="1"/>
</dbReference>
<comment type="domain">
    <text evidence="32">The membrane proximal external region (MPER) present in gp41 is a tryptophan-rich region recognized by the antibodies 2F5, Z13, and 4E10. MPER seems to play a role in fusion.</text>
</comment>
<feature type="region of interest" description="Immunosuppression" evidence="32">
    <location>
        <begin position="566"/>
        <end position="584"/>
    </location>
</feature>
<evidence type="ECO:0000256" key="14">
    <source>
        <dbReference type="ARBA" id="ARBA00022692"/>
    </source>
</evidence>
<feature type="region of interest" description="V5" evidence="32">
    <location>
        <begin position="453"/>
        <end position="463"/>
    </location>
</feature>
<keyword evidence="8 32" id="KW-1170">Fusion of virus membrane with host endosomal membrane</keyword>
<keyword evidence="18 32" id="KW-0946">Virion</keyword>
<comment type="caution">
    <text evidence="32 33">Lacks conserved residue(s) required for the propagation of feature annotation.</text>
</comment>
<keyword evidence="16 32" id="KW-0732">Signal</keyword>
<evidence type="ECO:0000256" key="1">
    <source>
        <dbReference type="ARBA" id="ARBA00004402"/>
    </source>
</evidence>
<evidence type="ECO:0000256" key="5">
    <source>
        <dbReference type="ARBA" id="ARBA00004578"/>
    </source>
</evidence>
<feature type="disulfide bond" evidence="32">
    <location>
        <begin position="222"/>
        <end position="233"/>
    </location>
</feature>
<dbReference type="GO" id="GO:0075512">
    <property type="term" value="P:clathrin-dependent endocytosis of virus by host cell"/>
    <property type="evidence" value="ECO:0007669"/>
    <property type="project" value="UniProtKB-UniRule"/>
</dbReference>
<comment type="domain">
    <text evidence="32">The YXXL motif is involved in determining the exact site of viral release at the surface of infected mononuclear cells and promotes endocytosis. YXXL and di-leucine endocytosis motifs interact directly or indirectly with the clathrin adapter complexes, opperate independently, and their activities are not additive.</text>
</comment>
<comment type="PTM">
    <text evidence="32">Highly glycosylated by host. The high number of glycan on the protein is reffered to as 'glycan shield' because it contributes to hide protein sequence from adaptive immune system.</text>
</comment>
<keyword evidence="9 32" id="KW-1032">Host cell membrane</keyword>
<dbReference type="GO" id="GO:0044175">
    <property type="term" value="C:host cell endosome membrane"/>
    <property type="evidence" value="ECO:0007669"/>
    <property type="project" value="UniProtKB-SubCell"/>
</dbReference>
<comment type="subcellular location">
    <molecule>Transmembrane protein gp41</molecule>
    <subcellularLocation>
        <location evidence="32">Virion membrane</location>
        <topology evidence="32">Single-pass type I membrane protein</topology>
    </subcellularLocation>
    <subcellularLocation>
        <location evidence="32">Host cell membrane</location>
        <topology evidence="32">Single-pass type I membrane protein</topology>
    </subcellularLocation>
    <subcellularLocation>
        <location evidence="32">Host endosome membrane</location>
        <topology evidence="32">Single-pass type I membrane protein</topology>
    </subcellularLocation>
    <text evidence="32">It is probably concentrated at the site of budding and incorporated into the virions possibly by contacts between the cytoplasmic tail of Env and the N-terminus of Gag.</text>
</comment>
<keyword evidence="7 32" id="KW-1168">Fusion of virus membrane with host membrane</keyword>
<dbReference type="Pfam" id="PF00516">
    <property type="entry name" value="GP120"/>
    <property type="match status" value="2"/>
</dbReference>
<comment type="miscellaneous">
    <text evidence="32">HIV-1 lineages are divided in three main groups, M (for Major), O (for Outlier), and N (for New, or Non-M, Non-O). The vast majority of strains found worldwide belong to the group M. Group O seems to be endemic to and largely confined to Cameroon and neighboring countries in West Central Africa, where these viruses represent a small minority of HIV-1 strains. The group N is represented by a limited number of isolates from Cameroonian persons. The group M is further subdivided in 9 clades or subtypes (A to D, F to H, J and K).</text>
</comment>
<dbReference type="FunFam" id="1.20.5.490:FF:000001">
    <property type="entry name" value="Envelope glycoprotein gp160"/>
    <property type="match status" value="1"/>
</dbReference>
<evidence type="ECO:0000256" key="28">
    <source>
        <dbReference type="ARBA" id="ARBA00023180"/>
    </source>
</evidence>
<protein>
    <recommendedName>
        <fullName evidence="32">Envelope glycoprotein gp160</fullName>
    </recommendedName>
    <alternativeName>
        <fullName evidence="32">Env polyprotein</fullName>
    </alternativeName>
    <component>
        <recommendedName>
            <fullName evidence="32">Surface protein gp120</fullName>
            <shortName evidence="32">SU</shortName>
        </recommendedName>
        <alternativeName>
            <fullName evidence="32">Glycoprotein 120</fullName>
            <shortName evidence="32">gp120</shortName>
        </alternativeName>
    </component>
    <component>
        <recommendedName>
            <fullName evidence="32">Transmembrane protein gp41</fullName>
            <shortName evidence="32">TM</shortName>
        </recommendedName>
        <alternativeName>
            <fullName evidence="32">Glycoprotein 41</fullName>
            <shortName evidence="32">gp41</shortName>
        </alternativeName>
    </component>
</protein>
<evidence type="ECO:0000256" key="4">
    <source>
        <dbReference type="ARBA" id="ARBA00004563"/>
    </source>
</evidence>
<sequence length="848" mass="96253">MRVKGIRRNYQHWWKWGTMLLGILMICSANEQLWVTVYYGVPVWKEATTTLFCASDAKAYDTEVHNVWATHACVPTDPSPQEVILENVTEDFNMWKNNMVEQMHEDIKSLWDQSLRPCVKLTPLCVTLNCQDVNTTSNATFDGEREMIKNCSFNVTTGIRDRMQEEKALFYELDVVPIDNSNTSYRLISCNTSVITQACPKVTFEPIPIHYCAPAGFAIIKCKDKKFNGTGTCKNVSSVQCTHGIRPVVSTQLLLNGSLAEEEVVIRFENISDNAKTIIVQLNQSVVINCTRPNNNTRKSIHIGPGQAFYATGDIIGDIRQAHCNLSRARWNDTLKQVVEKLREKFGNKTITFNTSAGGDPEIVMHSFNCGGEFFYCNTTALFNSTWNSTWNGTTETSGTEENGNITLPCRIKQIINMWQTVGKAMYAPPIRGQIRCSSNITGLLLTRDGGSSTNGTEIFRPGGGDMRDNWRSELYKYKVVKIEPLGVAPTKAKRRVVQREKRAVGLGALFLGFLGAAGSTMGAASLTLTVQARQLLSGIVQQQNNLLRAIEAQQHLLQLTVWGIKQLQARLLAVERYLKDQQLLGIWGCSGKHICTTTVPWNNSWSNKSLESIWDNMTWMEWDREISNYTTLIYTLLEESQTQQEKNEKELLELDKWASLWNWFDITKWLWYIKIFIMIVGGLIGLRIVFAVLSIVNRVRQGYSPLSFQILLPAPRGPDRPEGTEEEGGEKGRGRSERLVTGFLALIWDDLRSLCLFSYHRLRDLLLIVTRIVELLGRRGWEALKYWWNLLQYWGQEIKNSAVSLLNATAIAVAEGTDRVIELIQRIFRAILHIPRRIRQGLERALQ</sequence>
<evidence type="ECO:0000256" key="6">
    <source>
        <dbReference type="ARBA" id="ARBA00004650"/>
    </source>
</evidence>
<keyword evidence="15 32" id="KW-0053">Apoptosis</keyword>
<dbReference type="GO" id="GO:0020002">
    <property type="term" value="C:host cell plasma membrane"/>
    <property type="evidence" value="ECO:0007669"/>
    <property type="project" value="UniProtKB-SubCell"/>
</dbReference>
<dbReference type="GO" id="GO:0019064">
    <property type="term" value="P:fusion of virus membrane with host plasma membrane"/>
    <property type="evidence" value="ECO:0007669"/>
    <property type="project" value="UniProtKB-UniRule"/>
</dbReference>
<feature type="transmembrane region" description="Helical" evidence="33">
    <location>
        <begin position="504"/>
        <end position="527"/>
    </location>
</feature>
<organismHost>
    <name type="scientific">Homo sapiens</name>
    <name type="common">Human</name>
    <dbReference type="NCBI Taxonomy" id="9606"/>
</organismHost>
<evidence type="ECO:0000256" key="25">
    <source>
        <dbReference type="ARBA" id="ARBA00023136"/>
    </source>
</evidence>
<dbReference type="FunFam" id="2.170.40.20:FF:000002">
    <property type="entry name" value="Envelope glycoprotein gp160"/>
    <property type="match status" value="1"/>
</dbReference>
<evidence type="ECO:0000256" key="13">
    <source>
        <dbReference type="ARBA" id="ARBA00022685"/>
    </source>
</evidence>
<dbReference type="Gene3D" id="1.10.287.210">
    <property type="match status" value="1"/>
</dbReference>
<dbReference type="GO" id="GO:0019062">
    <property type="term" value="P:virion attachment to host cell"/>
    <property type="evidence" value="ECO:0007669"/>
    <property type="project" value="UniProtKB-UniRule"/>
</dbReference>
<comment type="domain">
    <text evidence="32">The CD4-binding region is targeted by the antibody b12.</text>
</comment>
<keyword evidence="21 32" id="KW-1164">Virus endocytosis by host</keyword>
<evidence type="ECO:0000256" key="9">
    <source>
        <dbReference type="ARBA" id="ARBA00022511"/>
    </source>
</evidence>
<evidence type="ECO:0000256" key="22">
    <source>
        <dbReference type="ARBA" id="ARBA00022989"/>
    </source>
</evidence>
<evidence type="ECO:0000256" key="24">
    <source>
        <dbReference type="ARBA" id="ARBA00023054"/>
    </source>
</evidence>
<gene>
    <name evidence="32 37" type="primary">env</name>
</gene>
<keyword evidence="10 32" id="KW-1165">Clathrin-mediated endocytosis of virus by host</keyword>
<dbReference type="GO" id="GO:0039654">
    <property type="term" value="P:fusion of virus membrane with host endosome membrane"/>
    <property type="evidence" value="ECO:0007669"/>
    <property type="project" value="UniProtKB-UniRule"/>
</dbReference>
<feature type="site" description="Cleavage; by host furin" evidence="32">
    <location>
        <begin position="503"/>
        <end position="504"/>
    </location>
</feature>